<proteinExistence type="predicted"/>
<evidence type="ECO:0000313" key="4">
    <source>
        <dbReference type="WBParaSite" id="BTMF_0000425701-mRNA-1"/>
    </source>
</evidence>
<reference evidence="2 3" key="2">
    <citation type="submission" date="2018-11" db="EMBL/GenBank/DDBJ databases">
        <authorList>
            <consortium name="Pathogen Informatics"/>
        </authorList>
    </citation>
    <scope>NUCLEOTIDE SEQUENCE [LARGE SCALE GENOMIC DNA]</scope>
</reference>
<sequence length="294" mass="31614">MPPAPTAAASAAFSAAAATAPSRSFTDAAAATLRRPQVRGPQYSTGLRESRGLLHPRYRAPPRHGHHGRQELLGRARCGAKDGKFVGVGSDDAMRRYIGRSTRTVDLAGKIAGNCGIGFLLFGIHAPIGHVDSTLASATTTAVADCGELRHVPTVGPVSGPSAVRRRRVMRPLGTPVLLRTLIGPDGNNYALIMSKPIRTARELKRLLLERLGAILPPDDLARDVHLGAVRPKLGPGETRQWAVPVLLNHHQHSGVVRAIQELQAEFDLDDDYGRQNSDSPNEKRAGWPSFLPY</sequence>
<name>A0A0R3QD25_9BILA</name>
<reference evidence="4" key="1">
    <citation type="submission" date="2017-02" db="UniProtKB">
        <authorList>
            <consortium name="WormBaseParasite"/>
        </authorList>
    </citation>
    <scope>IDENTIFICATION</scope>
</reference>
<dbReference type="AlphaFoldDB" id="A0A0R3QD25"/>
<evidence type="ECO:0000313" key="2">
    <source>
        <dbReference type="EMBL" id="VDO15029.1"/>
    </source>
</evidence>
<dbReference type="WBParaSite" id="BTMF_0000425701-mRNA-1">
    <property type="protein sequence ID" value="BTMF_0000425701-mRNA-1"/>
    <property type="gene ID" value="BTMF_0000425701"/>
</dbReference>
<evidence type="ECO:0000313" key="3">
    <source>
        <dbReference type="Proteomes" id="UP000280834"/>
    </source>
</evidence>
<dbReference type="Proteomes" id="UP000280834">
    <property type="component" value="Unassembled WGS sequence"/>
</dbReference>
<accession>A0A0R3QD25</accession>
<protein>
    <submittedName>
        <fullName evidence="2 4">Uncharacterized protein</fullName>
    </submittedName>
</protein>
<keyword evidence="3" id="KW-1185">Reference proteome</keyword>
<dbReference type="EMBL" id="UZAG01003239">
    <property type="protein sequence ID" value="VDO15029.1"/>
    <property type="molecule type" value="Genomic_DNA"/>
</dbReference>
<evidence type="ECO:0000256" key="1">
    <source>
        <dbReference type="SAM" id="MobiDB-lite"/>
    </source>
</evidence>
<feature type="region of interest" description="Disordered" evidence="1">
    <location>
        <begin position="271"/>
        <end position="294"/>
    </location>
</feature>
<gene>
    <name evidence="2" type="ORF">BTMF_LOCUS3555</name>
</gene>
<organism evidence="4">
    <name type="scientific">Brugia timori</name>
    <dbReference type="NCBI Taxonomy" id="42155"/>
    <lineage>
        <taxon>Eukaryota</taxon>
        <taxon>Metazoa</taxon>
        <taxon>Ecdysozoa</taxon>
        <taxon>Nematoda</taxon>
        <taxon>Chromadorea</taxon>
        <taxon>Rhabditida</taxon>
        <taxon>Spirurina</taxon>
        <taxon>Spiruromorpha</taxon>
        <taxon>Filarioidea</taxon>
        <taxon>Onchocercidae</taxon>
        <taxon>Brugia</taxon>
    </lineage>
</organism>